<evidence type="ECO:0000313" key="4">
    <source>
        <dbReference type="Proteomes" id="UP000285060"/>
    </source>
</evidence>
<organism evidence="3 4">
    <name type="scientific">Aphanomyces invadans</name>
    <dbReference type="NCBI Taxonomy" id="157072"/>
    <lineage>
        <taxon>Eukaryota</taxon>
        <taxon>Sar</taxon>
        <taxon>Stramenopiles</taxon>
        <taxon>Oomycota</taxon>
        <taxon>Saprolegniomycetes</taxon>
        <taxon>Saprolegniales</taxon>
        <taxon>Verrucalvaceae</taxon>
        <taxon>Aphanomyces</taxon>
    </lineage>
</organism>
<gene>
    <name evidence="3" type="ORF">DYB32_005895</name>
</gene>
<name>A0A3R6VK97_9STRA</name>
<proteinExistence type="predicted"/>
<evidence type="ECO:0000313" key="3">
    <source>
        <dbReference type="EMBL" id="RHY28536.1"/>
    </source>
</evidence>
<feature type="compositionally biased region" description="Basic residues" evidence="2">
    <location>
        <begin position="492"/>
        <end position="503"/>
    </location>
</feature>
<keyword evidence="1" id="KW-0175">Coiled coil</keyword>
<keyword evidence="4" id="KW-1185">Reference proteome</keyword>
<accession>A0A3R6VK97</accession>
<sequence length="503" mass="56194">MSGFKLHAHDVLRDPTKDELYNGPKREKLPVAVQKMDVADTACTFCGVSYFVFAEVQELQDRVLKYERQCKRENATNAAVRHDLITWTEGFNSSMAVATAKLAELHQRNIAQTSTIQSLQAQLRAKEAEVDGIRQSCVEESASKVRHLEAALATKQCCIEEHAQQMESALREARILHDAAEARWGRERAALASQHSVKLAAEAQERQRLETLVMKMEQDVHGSAVAAQEWEAKATQSDAQLADVMRRMQVQAASVLEAQANVQRMEAMVAQYQAEAARVAANAEVERADVGALHEAAAKYQHLVTALEKNKALLLAEREELKKAVAVGDDRVKQQAFRSKVDQERVDWDHKLVGWQKKAMEADAKLAAATKELQQARANPVVVKEVVVQEVPCNNNSNDKLEAEIQRLTQAIDKKDDEIHLLQLTVHRECMERTSMLEKMRSAKILPDMVTSQVEMDSRQHRDEIDGCGDDHPNGNNTGGGGNGLASLYEKLRKKKARQKTKA</sequence>
<feature type="coiled-coil region" evidence="1">
    <location>
        <begin position="255"/>
        <end position="324"/>
    </location>
</feature>
<feature type="compositionally biased region" description="Basic and acidic residues" evidence="2">
    <location>
        <begin position="456"/>
        <end position="473"/>
    </location>
</feature>
<feature type="region of interest" description="Disordered" evidence="2">
    <location>
        <begin position="455"/>
        <end position="503"/>
    </location>
</feature>
<protein>
    <submittedName>
        <fullName evidence="3">Uncharacterized protein</fullName>
    </submittedName>
</protein>
<evidence type="ECO:0000256" key="1">
    <source>
        <dbReference type="SAM" id="Coils"/>
    </source>
</evidence>
<comment type="caution">
    <text evidence="3">The sequence shown here is derived from an EMBL/GenBank/DDBJ whole genome shotgun (WGS) entry which is preliminary data.</text>
</comment>
<reference evidence="3 4" key="1">
    <citation type="submission" date="2018-08" db="EMBL/GenBank/DDBJ databases">
        <title>Aphanomyces genome sequencing and annotation.</title>
        <authorList>
            <person name="Minardi D."/>
            <person name="Oidtmann B."/>
            <person name="Van Der Giezen M."/>
            <person name="Studholme D.J."/>
        </authorList>
    </citation>
    <scope>NUCLEOTIDE SEQUENCE [LARGE SCALE GENOMIC DNA]</scope>
    <source>
        <strain evidence="3 4">NJM0002</strain>
    </source>
</reference>
<feature type="coiled-coil region" evidence="1">
    <location>
        <begin position="359"/>
        <end position="425"/>
    </location>
</feature>
<dbReference type="VEuPathDB" id="FungiDB:H310_03728"/>
<dbReference type="AlphaFoldDB" id="A0A3R6VK97"/>
<dbReference type="Proteomes" id="UP000285060">
    <property type="component" value="Unassembled WGS sequence"/>
</dbReference>
<feature type="coiled-coil region" evidence="1">
    <location>
        <begin position="116"/>
        <end position="219"/>
    </location>
</feature>
<dbReference type="EMBL" id="QUSY01000566">
    <property type="protein sequence ID" value="RHY28536.1"/>
    <property type="molecule type" value="Genomic_DNA"/>
</dbReference>
<evidence type="ECO:0000256" key="2">
    <source>
        <dbReference type="SAM" id="MobiDB-lite"/>
    </source>
</evidence>